<dbReference type="PANTHER" id="PTHR30469">
    <property type="entry name" value="MULTIDRUG RESISTANCE PROTEIN MDTA"/>
    <property type="match status" value="1"/>
</dbReference>
<dbReference type="NCBIfam" id="TIGR01730">
    <property type="entry name" value="RND_mfp"/>
    <property type="match status" value="1"/>
</dbReference>
<feature type="region of interest" description="Disordered" evidence="3">
    <location>
        <begin position="384"/>
        <end position="404"/>
    </location>
</feature>
<feature type="domain" description="Multidrug resistance protein MdtA-like barrel-sandwich hybrid" evidence="4">
    <location>
        <begin position="72"/>
        <end position="212"/>
    </location>
</feature>
<dbReference type="InterPro" id="IPR058625">
    <property type="entry name" value="MdtA-like_BSH"/>
</dbReference>
<evidence type="ECO:0000256" key="1">
    <source>
        <dbReference type="ARBA" id="ARBA00009477"/>
    </source>
</evidence>
<evidence type="ECO:0000256" key="2">
    <source>
        <dbReference type="SAM" id="Coils"/>
    </source>
</evidence>
<dbReference type="Gene3D" id="2.40.420.20">
    <property type="match status" value="1"/>
</dbReference>
<proteinExistence type="inferred from homology"/>
<keyword evidence="6" id="KW-1185">Reference proteome</keyword>
<dbReference type="Gene3D" id="1.10.287.470">
    <property type="entry name" value="Helix hairpin bin"/>
    <property type="match status" value="1"/>
</dbReference>
<gene>
    <name evidence="5" type="ORF">E1163_09330</name>
</gene>
<comment type="caution">
    <text evidence="5">The sequence shown here is derived from an EMBL/GenBank/DDBJ whole genome shotgun (WGS) entry which is preliminary data.</text>
</comment>
<dbReference type="EMBL" id="SMLW01000487">
    <property type="protein sequence ID" value="MTI25141.1"/>
    <property type="molecule type" value="Genomic_DNA"/>
</dbReference>
<dbReference type="Pfam" id="PF25917">
    <property type="entry name" value="BSH_RND"/>
    <property type="match status" value="1"/>
</dbReference>
<dbReference type="RefSeq" id="WP_155171176.1">
    <property type="nucleotide sequence ID" value="NZ_BAAAFL010000053.1"/>
</dbReference>
<protein>
    <submittedName>
        <fullName evidence="5">Efflux RND transporter periplasmic adaptor subunit</fullName>
    </submittedName>
</protein>
<organism evidence="5 6">
    <name type="scientific">Fulvivirga kasyanovii</name>
    <dbReference type="NCBI Taxonomy" id="396812"/>
    <lineage>
        <taxon>Bacteria</taxon>
        <taxon>Pseudomonadati</taxon>
        <taxon>Bacteroidota</taxon>
        <taxon>Cytophagia</taxon>
        <taxon>Cytophagales</taxon>
        <taxon>Fulvivirgaceae</taxon>
        <taxon>Fulvivirga</taxon>
    </lineage>
</organism>
<dbReference type="Proteomes" id="UP000798808">
    <property type="component" value="Unassembled WGS sequence"/>
</dbReference>
<feature type="coiled-coil region" evidence="2">
    <location>
        <begin position="160"/>
        <end position="187"/>
    </location>
</feature>
<dbReference type="PANTHER" id="PTHR30469:SF12">
    <property type="entry name" value="MULTIDRUG RESISTANCE PROTEIN MDTA"/>
    <property type="match status" value="1"/>
</dbReference>
<dbReference type="Gene3D" id="2.40.50.100">
    <property type="match status" value="1"/>
</dbReference>
<reference evidence="5 6" key="1">
    <citation type="submission" date="2019-02" db="EMBL/GenBank/DDBJ databases">
        <authorList>
            <person name="Goldberg S.R."/>
            <person name="Haltli B.A."/>
            <person name="Correa H."/>
            <person name="Russell K.G."/>
        </authorList>
    </citation>
    <scope>NUCLEOTIDE SEQUENCE [LARGE SCALE GENOMIC DNA]</scope>
    <source>
        <strain evidence="5 6">JCM 16186</strain>
    </source>
</reference>
<sequence>MSKKKTLIICLGILLAGAIVTAIIFFTEPEAVRSGATKETAMLVDVTEAEYGDFHPTIVTTGTVQPAKDIMLSPRVSGQVTMLSENFVPGGFVRKGELLLQIDPADYRNALQLRQSELSQALADLHIEMGRQDIARMDYELVGDSLPDENEALVLREPQLNAIKARVKAARAAVDQARLDLRRASIRAPFDAHILERNVNVGSQVAPGNNLGRLVGMNTYWVVVTVPVSQLRWLSFPESNLSKGSTVKVRDRSAWPEGEYRTGNLYKMVGALDDQTRLARVLVAVRDPLVHQADSSNQPRLMIGSFMETRITGNKIEDVIRLNRDYVRNNETVWVMEKGKLQIREVNILLNDARYAYITDGLTKNDRIVTTNLTTVANGSPLRINKSDSTGQAALSDSVNHSAH</sequence>
<feature type="compositionally biased region" description="Polar residues" evidence="3">
    <location>
        <begin position="387"/>
        <end position="404"/>
    </location>
</feature>
<accession>A0ABW9RMC5</accession>
<evidence type="ECO:0000313" key="6">
    <source>
        <dbReference type="Proteomes" id="UP000798808"/>
    </source>
</evidence>
<keyword evidence="2" id="KW-0175">Coiled coil</keyword>
<evidence type="ECO:0000259" key="4">
    <source>
        <dbReference type="Pfam" id="PF25917"/>
    </source>
</evidence>
<dbReference type="InterPro" id="IPR006143">
    <property type="entry name" value="RND_pump_MFP"/>
</dbReference>
<dbReference type="Gene3D" id="2.40.30.170">
    <property type="match status" value="1"/>
</dbReference>
<comment type="similarity">
    <text evidence="1">Belongs to the membrane fusion protein (MFP) (TC 8.A.1) family.</text>
</comment>
<dbReference type="SUPFAM" id="SSF111369">
    <property type="entry name" value="HlyD-like secretion proteins"/>
    <property type="match status" value="1"/>
</dbReference>
<evidence type="ECO:0000256" key="3">
    <source>
        <dbReference type="SAM" id="MobiDB-lite"/>
    </source>
</evidence>
<evidence type="ECO:0000313" key="5">
    <source>
        <dbReference type="EMBL" id="MTI25141.1"/>
    </source>
</evidence>
<name>A0ABW9RMC5_9BACT</name>